<comment type="subcellular location">
    <subcellularLocation>
        <location evidence="1">Cell inner membrane</location>
        <topology evidence="1">Multi-pass membrane protein</topology>
    </subcellularLocation>
</comment>
<evidence type="ECO:0000256" key="6">
    <source>
        <dbReference type="ARBA" id="ARBA00022989"/>
    </source>
</evidence>
<keyword evidence="5 8" id="KW-0812">Transmembrane</keyword>
<keyword evidence="2" id="KW-0813">Transport</keyword>
<protein>
    <submittedName>
        <fullName evidence="9">HAE1 family hydrophobic/amphiphilic exporter-1</fullName>
    </submittedName>
</protein>
<dbReference type="GO" id="GO:0005886">
    <property type="term" value="C:plasma membrane"/>
    <property type="evidence" value="ECO:0007669"/>
    <property type="project" value="UniProtKB-SubCell"/>
</dbReference>
<dbReference type="Gene3D" id="3.30.70.1320">
    <property type="entry name" value="Multidrug efflux transporter AcrB pore domain like"/>
    <property type="match status" value="1"/>
</dbReference>
<evidence type="ECO:0000256" key="1">
    <source>
        <dbReference type="ARBA" id="ARBA00004429"/>
    </source>
</evidence>
<feature type="transmembrane region" description="Helical" evidence="8">
    <location>
        <begin position="855"/>
        <end position="874"/>
    </location>
</feature>
<dbReference type="AlphaFoldDB" id="A0A7W6E8N7"/>
<evidence type="ECO:0000256" key="4">
    <source>
        <dbReference type="ARBA" id="ARBA00022519"/>
    </source>
</evidence>
<dbReference type="Proteomes" id="UP000542776">
    <property type="component" value="Unassembled WGS sequence"/>
</dbReference>
<dbReference type="PANTHER" id="PTHR32063">
    <property type="match status" value="1"/>
</dbReference>
<keyword evidence="3" id="KW-1003">Cell membrane</keyword>
<feature type="transmembrane region" description="Helical" evidence="8">
    <location>
        <begin position="463"/>
        <end position="487"/>
    </location>
</feature>
<evidence type="ECO:0000256" key="2">
    <source>
        <dbReference type="ARBA" id="ARBA00022448"/>
    </source>
</evidence>
<evidence type="ECO:0000256" key="7">
    <source>
        <dbReference type="ARBA" id="ARBA00023136"/>
    </source>
</evidence>
<keyword evidence="10" id="KW-1185">Reference proteome</keyword>
<name>A0A7W6E8N7_9HYPH</name>
<dbReference type="InterPro" id="IPR001036">
    <property type="entry name" value="Acrflvin-R"/>
</dbReference>
<dbReference type="Gene3D" id="1.20.1640.10">
    <property type="entry name" value="Multidrug efflux transporter AcrB transmembrane domain"/>
    <property type="match status" value="2"/>
</dbReference>
<dbReference type="GO" id="GO:0042910">
    <property type="term" value="F:xenobiotic transmembrane transporter activity"/>
    <property type="evidence" value="ECO:0007669"/>
    <property type="project" value="TreeGrafter"/>
</dbReference>
<dbReference type="FunFam" id="1.20.1640.10:FF:000001">
    <property type="entry name" value="Efflux pump membrane transporter"/>
    <property type="match status" value="1"/>
</dbReference>
<dbReference type="EMBL" id="JACIEK010000001">
    <property type="protein sequence ID" value="MBB3996758.1"/>
    <property type="molecule type" value="Genomic_DNA"/>
</dbReference>
<evidence type="ECO:0000256" key="5">
    <source>
        <dbReference type="ARBA" id="ARBA00022692"/>
    </source>
</evidence>
<evidence type="ECO:0000313" key="9">
    <source>
        <dbReference type="EMBL" id="MBB3996758.1"/>
    </source>
</evidence>
<keyword evidence="7 8" id="KW-0472">Membrane</keyword>
<dbReference type="PRINTS" id="PR00702">
    <property type="entry name" value="ACRIFLAVINRP"/>
</dbReference>
<gene>
    <name evidence="9" type="ORF">GGR04_000579</name>
</gene>
<keyword evidence="4" id="KW-0997">Cell inner membrane</keyword>
<dbReference type="PANTHER" id="PTHR32063:SF21">
    <property type="entry name" value="MULTIDRUG RESISTANCE PROTEIN MDTB"/>
    <property type="match status" value="1"/>
</dbReference>
<proteinExistence type="predicted"/>
<feature type="transmembrane region" description="Helical" evidence="8">
    <location>
        <begin position="360"/>
        <end position="381"/>
    </location>
</feature>
<sequence>MSVSALFIRRPVATLLLSLAVLIAGIAAYRLLPVASLPQADYPTVNVSAQLAGASPDTMASAVATPLIKQFETIAGIDTISARSSLGNTSITLQFDLSRDIDAAAADVQAAIARATRQLPDNLTTPPSYRKANPADAPVLLLALVSDGAPLTTIDDLAENVVSPALSTVSGVAQAQVYGAKTYAVRVKVDPAKLEGRSLSMANVASALKSSNDQTPVGTIQTATQTLTVDAPTQRTSAAEFRTLVIARSNGQSVHLEDVADVVDSVDNLRQGSWLDGRPAIVLAVQRQPGANTVEVVDAIKAKLPEIEASLPASMHIQPTNDASTSIRAAVEDVQFTLMLTIALVVLVIYLFLGRVSATLIPALAVPLSLVATFAAMYGLGYSIDNLSLLALTLSVGLVVDDAIVMLENIVRHTEEGMRPFEAALKGAGEVSGTIVSMSLSLVAVFLPILLMGGVVGRVLVEFGMVVTLAILASAVVSLTLTPMLAARLPHAEPATRGLAFRFSRGFDRVTAAYGRAVDWCLRRKGFVFAIFLLSFAASAVLMADLPRSFFPQEDTGLLTVSTQARQDISYDAMAVLQAKAAAVVSADPAVLHVTSTLGGGPGGSATNSGNMFVQLTPKAERPPLDRTIAGLRRALAEIPGLKSFPTPVQSLRFGGRSSQSQYQLVVQSLDAAVARDWSSKLEGALRTDRATFSDVATDLQDDGLQARITVDRPRADALGVSATALRAALEAGFGTLTATQIQSTGNSYDVILEYDERFQWDEAALEAIRVPAGGGTLVPLASFATVTRTAGPVTVNQTGQLTSVTLSFNLPEGVSLGTATARVEALKAEIGVPASIITSYAGTAQVFQQATGHLGLLIGAAVLTIFIVLGILYESFLHPLTILSGLPSAALGALASLALFGYDLSIIAVIGLLMLIGIVKKNAIMMIDVALELRRDGTHDAEGAIREAAVRRFRPIMMTTFCALLGALPIALGSGASSELRQPLGVAVVGGLLVSQVLTLFITPVIFVFVERLAGFLRTRFGGSRGGMPAPAE</sequence>
<feature type="transmembrane region" description="Helical" evidence="8">
    <location>
        <begin position="985"/>
        <end position="1011"/>
    </location>
</feature>
<evidence type="ECO:0000256" key="8">
    <source>
        <dbReference type="SAM" id="Phobius"/>
    </source>
</evidence>
<feature type="transmembrane region" description="Helical" evidence="8">
    <location>
        <begin position="526"/>
        <end position="544"/>
    </location>
</feature>
<comment type="caution">
    <text evidence="9">The sequence shown here is derived from an EMBL/GenBank/DDBJ whole genome shotgun (WGS) entry which is preliminary data.</text>
</comment>
<dbReference type="SUPFAM" id="SSF82693">
    <property type="entry name" value="Multidrug efflux transporter AcrB pore domain, PN1, PN2, PC1 and PC2 subdomains"/>
    <property type="match status" value="4"/>
</dbReference>
<dbReference type="RefSeq" id="WP_183197642.1">
    <property type="nucleotide sequence ID" value="NZ_JACIEK010000001.1"/>
</dbReference>
<evidence type="ECO:0000256" key="3">
    <source>
        <dbReference type="ARBA" id="ARBA00022475"/>
    </source>
</evidence>
<dbReference type="SUPFAM" id="SSF82866">
    <property type="entry name" value="Multidrug efflux transporter AcrB transmembrane domain"/>
    <property type="match status" value="2"/>
</dbReference>
<organism evidence="9 10">
    <name type="scientific">Aureimonas pseudogalii</name>
    <dbReference type="NCBI Taxonomy" id="1744844"/>
    <lineage>
        <taxon>Bacteria</taxon>
        <taxon>Pseudomonadati</taxon>
        <taxon>Pseudomonadota</taxon>
        <taxon>Alphaproteobacteria</taxon>
        <taxon>Hyphomicrobiales</taxon>
        <taxon>Aurantimonadaceae</taxon>
        <taxon>Aureimonas</taxon>
    </lineage>
</organism>
<dbReference type="Pfam" id="PF00873">
    <property type="entry name" value="ACR_tran"/>
    <property type="match status" value="1"/>
</dbReference>
<accession>A0A7W6E8N7</accession>
<feature type="transmembrane region" description="Helical" evidence="8">
    <location>
        <begin position="907"/>
        <end position="932"/>
    </location>
</feature>
<reference evidence="9 10" key="1">
    <citation type="submission" date="2020-08" db="EMBL/GenBank/DDBJ databases">
        <title>Genomic Encyclopedia of Type Strains, Phase IV (KMG-IV): sequencing the most valuable type-strain genomes for metagenomic binning, comparative biology and taxonomic classification.</title>
        <authorList>
            <person name="Goeker M."/>
        </authorList>
    </citation>
    <scope>NUCLEOTIDE SEQUENCE [LARGE SCALE GENOMIC DNA]</scope>
    <source>
        <strain evidence="9 10">DSM 102238</strain>
    </source>
</reference>
<dbReference type="Gene3D" id="3.30.70.1440">
    <property type="entry name" value="Multidrug efflux transporter AcrB pore domain"/>
    <property type="match status" value="1"/>
</dbReference>
<keyword evidence="6 8" id="KW-1133">Transmembrane helix</keyword>
<feature type="transmembrane region" description="Helical" evidence="8">
    <location>
        <begin position="334"/>
        <end position="353"/>
    </location>
</feature>
<feature type="transmembrane region" description="Helical" evidence="8">
    <location>
        <begin position="953"/>
        <end position="973"/>
    </location>
</feature>
<feature type="transmembrane region" description="Helical" evidence="8">
    <location>
        <begin position="428"/>
        <end position="451"/>
    </location>
</feature>
<dbReference type="InterPro" id="IPR027463">
    <property type="entry name" value="AcrB_DN_DC_subdom"/>
</dbReference>
<dbReference type="Gene3D" id="3.30.2090.10">
    <property type="entry name" value="Multidrug efflux transporter AcrB TolC docking domain, DN and DC subdomains"/>
    <property type="match status" value="2"/>
</dbReference>
<dbReference type="SUPFAM" id="SSF82714">
    <property type="entry name" value="Multidrug efflux transporter AcrB TolC docking domain, DN and DC subdomains"/>
    <property type="match status" value="2"/>
</dbReference>
<dbReference type="Gene3D" id="3.30.70.1430">
    <property type="entry name" value="Multidrug efflux transporter AcrB pore domain"/>
    <property type="match status" value="2"/>
</dbReference>
<evidence type="ECO:0000313" key="10">
    <source>
        <dbReference type="Proteomes" id="UP000542776"/>
    </source>
</evidence>